<protein>
    <submittedName>
        <fullName evidence="1">Uncharacterized protein</fullName>
    </submittedName>
</protein>
<accession>A0A0E9TKD8</accession>
<reference evidence="1" key="1">
    <citation type="submission" date="2014-11" db="EMBL/GenBank/DDBJ databases">
        <authorList>
            <person name="Amaro Gonzalez C."/>
        </authorList>
    </citation>
    <scope>NUCLEOTIDE SEQUENCE</scope>
</reference>
<reference evidence="1" key="2">
    <citation type="journal article" date="2015" name="Fish Shellfish Immunol.">
        <title>Early steps in the European eel (Anguilla anguilla)-Vibrio vulnificus interaction in the gills: Role of the RtxA13 toxin.</title>
        <authorList>
            <person name="Callol A."/>
            <person name="Pajuelo D."/>
            <person name="Ebbesson L."/>
            <person name="Teles M."/>
            <person name="MacKenzie S."/>
            <person name="Amaro C."/>
        </authorList>
    </citation>
    <scope>NUCLEOTIDE SEQUENCE</scope>
</reference>
<evidence type="ECO:0000313" key="1">
    <source>
        <dbReference type="EMBL" id="JAH53922.1"/>
    </source>
</evidence>
<sequence>MREMLLIAKFIVINVLYNLV</sequence>
<proteinExistence type="predicted"/>
<organism evidence="1">
    <name type="scientific">Anguilla anguilla</name>
    <name type="common">European freshwater eel</name>
    <name type="synonym">Muraena anguilla</name>
    <dbReference type="NCBI Taxonomy" id="7936"/>
    <lineage>
        <taxon>Eukaryota</taxon>
        <taxon>Metazoa</taxon>
        <taxon>Chordata</taxon>
        <taxon>Craniata</taxon>
        <taxon>Vertebrata</taxon>
        <taxon>Euteleostomi</taxon>
        <taxon>Actinopterygii</taxon>
        <taxon>Neopterygii</taxon>
        <taxon>Teleostei</taxon>
        <taxon>Anguilliformes</taxon>
        <taxon>Anguillidae</taxon>
        <taxon>Anguilla</taxon>
    </lineage>
</organism>
<dbReference type="EMBL" id="GBXM01054655">
    <property type="protein sequence ID" value="JAH53922.1"/>
    <property type="molecule type" value="Transcribed_RNA"/>
</dbReference>
<dbReference type="AlphaFoldDB" id="A0A0E9TKD8"/>
<name>A0A0E9TKD8_ANGAN</name>